<dbReference type="GO" id="GO:0030001">
    <property type="term" value="P:metal ion transport"/>
    <property type="evidence" value="ECO:0007669"/>
    <property type="project" value="UniProtKB-ARBA"/>
</dbReference>
<gene>
    <name evidence="9" type="ORF">BBK82_26400</name>
</gene>
<feature type="transmembrane region" description="Helical" evidence="8">
    <location>
        <begin position="229"/>
        <end position="248"/>
    </location>
</feature>
<reference evidence="9 10" key="1">
    <citation type="submission" date="2016-07" db="EMBL/GenBank/DDBJ databases">
        <title>Complete genome sequence of the Lentzea guizhouensis DHS C013.</title>
        <authorList>
            <person name="Cao C."/>
        </authorList>
    </citation>
    <scope>NUCLEOTIDE SEQUENCE [LARGE SCALE GENOMIC DNA]</scope>
    <source>
        <strain evidence="9 10">DHS C013</strain>
    </source>
</reference>
<keyword evidence="7 8" id="KW-0472">Membrane</keyword>
<dbReference type="EMBL" id="CP016793">
    <property type="protein sequence ID" value="ANZ43037.1"/>
    <property type="molecule type" value="Genomic_DNA"/>
</dbReference>
<evidence type="ECO:0000313" key="10">
    <source>
        <dbReference type="Proteomes" id="UP000093053"/>
    </source>
</evidence>
<dbReference type="PANTHER" id="PTHR32024">
    <property type="entry name" value="TRK SYSTEM POTASSIUM UPTAKE PROTEIN TRKG-RELATED"/>
    <property type="match status" value="1"/>
</dbReference>
<dbReference type="GO" id="GO:0005886">
    <property type="term" value="C:plasma membrane"/>
    <property type="evidence" value="ECO:0007669"/>
    <property type="project" value="UniProtKB-SubCell"/>
</dbReference>
<organism evidence="9 10">
    <name type="scientific">Lentzea guizhouensis</name>
    <dbReference type="NCBI Taxonomy" id="1586287"/>
    <lineage>
        <taxon>Bacteria</taxon>
        <taxon>Bacillati</taxon>
        <taxon>Actinomycetota</taxon>
        <taxon>Actinomycetes</taxon>
        <taxon>Pseudonocardiales</taxon>
        <taxon>Pseudonocardiaceae</taxon>
        <taxon>Lentzea</taxon>
    </lineage>
</organism>
<keyword evidence="4 8" id="KW-0812">Transmembrane</keyword>
<feature type="transmembrane region" description="Helical" evidence="8">
    <location>
        <begin position="42"/>
        <end position="59"/>
    </location>
</feature>
<feature type="transmembrane region" description="Helical" evidence="8">
    <location>
        <begin position="188"/>
        <end position="208"/>
    </location>
</feature>
<dbReference type="OrthoDB" id="9810952at2"/>
<evidence type="ECO:0000256" key="7">
    <source>
        <dbReference type="ARBA" id="ARBA00023136"/>
    </source>
</evidence>
<accession>A0A1B2HZA3</accession>
<evidence type="ECO:0000313" key="9">
    <source>
        <dbReference type="EMBL" id="ANZ43037.1"/>
    </source>
</evidence>
<dbReference type="GO" id="GO:0008324">
    <property type="term" value="F:monoatomic cation transmembrane transporter activity"/>
    <property type="evidence" value="ECO:0007669"/>
    <property type="project" value="InterPro"/>
</dbReference>
<dbReference type="KEGG" id="led:BBK82_26400"/>
<keyword evidence="2" id="KW-0813">Transport</keyword>
<keyword evidence="5 8" id="KW-1133">Transmembrane helix</keyword>
<evidence type="ECO:0000256" key="6">
    <source>
        <dbReference type="ARBA" id="ARBA00023065"/>
    </source>
</evidence>
<feature type="transmembrane region" description="Helical" evidence="8">
    <location>
        <begin position="71"/>
        <end position="95"/>
    </location>
</feature>
<name>A0A1B2HZA3_9PSEU</name>
<keyword evidence="3" id="KW-1003">Cell membrane</keyword>
<evidence type="ECO:0000256" key="1">
    <source>
        <dbReference type="ARBA" id="ARBA00004651"/>
    </source>
</evidence>
<dbReference type="InterPro" id="IPR003445">
    <property type="entry name" value="Cat_transpt"/>
</dbReference>
<evidence type="ECO:0000256" key="8">
    <source>
        <dbReference type="SAM" id="Phobius"/>
    </source>
</evidence>
<evidence type="ECO:0000256" key="4">
    <source>
        <dbReference type="ARBA" id="ARBA00022692"/>
    </source>
</evidence>
<dbReference type="Pfam" id="PF02386">
    <property type="entry name" value="TrkH"/>
    <property type="match status" value="1"/>
</dbReference>
<comment type="subcellular location">
    <subcellularLocation>
        <location evidence="1">Cell membrane</location>
        <topology evidence="1">Multi-pass membrane protein</topology>
    </subcellularLocation>
</comment>
<sequence length="443" mass="46748">MSGWRHPARLVVLAFLAATAAGTALFMLPVAAEPGRSTGLLTALFTAVSGITGTGLAVVDTGAHWSTFGEVVLLVLCQIGGFGIMTMASVLALLVSHRLGLHMQLTVKTETNTLNLGHVRRVIAGVVTISLAVEAIGAAVLATRFWLGYDMTLGRALYEGVFHAVSAFNSVGLALYPDNLMRFATDPWICLPVVAVAVTGGLGFPVLFEILRGRSRRRGRWSLHTKITVPVYLGLIAVGTLVVLTVEWSKAGTLGPYGVGEKLLIGLFHGAMPGTAGFNTIDIAQLQPATMLVHDVLMFIGGGSAGTTGGIKVTTFALIAFVLLAEVRAEPSVHVMGRKISAEVQRQAVTVALLGVGVVMTATMILLATTQFRLDDVLFETTSAFGGVGMSTGITAKLPPVAQLVIIVLMFIGRVGSITLVSALALRERRRRYELPEERPIVG</sequence>
<feature type="transmembrane region" description="Helical" evidence="8">
    <location>
        <begin position="401"/>
        <end position="426"/>
    </location>
</feature>
<protein>
    <submittedName>
        <fullName evidence="9">ATPase</fullName>
    </submittedName>
</protein>
<dbReference type="AlphaFoldDB" id="A0A1B2HZA3"/>
<feature type="transmembrane region" description="Helical" evidence="8">
    <location>
        <begin position="348"/>
        <end position="368"/>
    </location>
</feature>
<keyword evidence="10" id="KW-1185">Reference proteome</keyword>
<dbReference type="PANTHER" id="PTHR32024:SF1">
    <property type="entry name" value="KTR SYSTEM POTASSIUM UPTAKE PROTEIN B"/>
    <property type="match status" value="1"/>
</dbReference>
<feature type="transmembrane region" description="Helical" evidence="8">
    <location>
        <begin position="122"/>
        <end position="147"/>
    </location>
</feature>
<keyword evidence="6" id="KW-0406">Ion transport</keyword>
<evidence type="ECO:0000256" key="5">
    <source>
        <dbReference type="ARBA" id="ARBA00022989"/>
    </source>
</evidence>
<evidence type="ECO:0000256" key="2">
    <source>
        <dbReference type="ARBA" id="ARBA00022448"/>
    </source>
</evidence>
<evidence type="ECO:0000256" key="3">
    <source>
        <dbReference type="ARBA" id="ARBA00022475"/>
    </source>
</evidence>
<feature type="transmembrane region" description="Helical" evidence="8">
    <location>
        <begin position="296"/>
        <end position="327"/>
    </location>
</feature>
<dbReference type="Proteomes" id="UP000093053">
    <property type="component" value="Chromosome"/>
</dbReference>
<dbReference type="STRING" id="1586287.BBK82_26400"/>
<proteinExistence type="predicted"/>